<gene>
    <name evidence="4" type="ORF">BJ979_001021</name>
</gene>
<organism evidence="4 5">
    <name type="scientific">Schumannella luteola</name>
    <dbReference type="NCBI Taxonomy" id="472059"/>
    <lineage>
        <taxon>Bacteria</taxon>
        <taxon>Bacillati</taxon>
        <taxon>Actinomycetota</taxon>
        <taxon>Actinomycetes</taxon>
        <taxon>Micrococcales</taxon>
        <taxon>Microbacteriaceae</taxon>
        <taxon>Schumannella</taxon>
    </lineage>
</organism>
<dbReference type="SUPFAM" id="SSF55804">
    <property type="entry name" value="Phoshotransferase/anion transport protein"/>
    <property type="match status" value="1"/>
</dbReference>
<dbReference type="SUPFAM" id="SSF63520">
    <property type="entry name" value="PTS-regulatory domain, PRD"/>
    <property type="match status" value="2"/>
</dbReference>
<dbReference type="InterPro" id="IPR011608">
    <property type="entry name" value="PRD"/>
</dbReference>
<protein>
    <submittedName>
        <fullName evidence="4">Lichenan operon transcriptional antiterminator</fullName>
    </submittedName>
</protein>
<name>A0A852YME0_9MICO</name>
<dbReference type="AlphaFoldDB" id="A0A852YME0"/>
<dbReference type="Gene3D" id="1.10.1790.10">
    <property type="entry name" value="PRD domain"/>
    <property type="match status" value="1"/>
</dbReference>
<proteinExistence type="predicted"/>
<sequence length="507" mass="55567">MIREFDLALTRSGNTIRLTGRESDRRRLVRQLLLGSARGATGAGLEAALHELNRYPVAELSRILEAALAESTLDLHDYELIDLTLHLAIALERIDDGHSRAAEDGDPALDPRALAAAAHVGTQLEADLGARLPDGEVRGLAELIGTRIGSAAAIGADDENVRLVRDVVDELSAQYALDITDDAFVVNLGLHVRNMLDRARAGHSVRNPLRAEFKQSHPLIHDLAVFVASRIEGRTGVSIGEDEIVYLALHLGTYLQRSLEAHDVVDVVCVVPRHYDSRTAFIERLSVHLGDTVRLRLLASLLPDWAGINADLIVSVIELPVGLQRDAVAVTPIPSRAELDRIGDAVRRVRHRKSAARIRWTLTELLDPRLFRRVARTTRDEALRSMCEDLTAAGVASDGFHEDVLARERLSSTAFGGQIAVPHSFRMDCSRTAISVVMSEEPIDWGGSSVRMVVLFALSPTGRHAYRDVLGAVIAMLSDEARVARIVRDSADYEDFVRAIVAETSRN</sequence>
<dbReference type="PANTHER" id="PTHR30185">
    <property type="entry name" value="CRYPTIC BETA-GLUCOSIDE BGL OPERON ANTITERMINATOR"/>
    <property type="match status" value="1"/>
</dbReference>
<dbReference type="Pfam" id="PF00359">
    <property type="entry name" value="PTS_EIIA_2"/>
    <property type="match status" value="1"/>
</dbReference>
<evidence type="ECO:0000259" key="3">
    <source>
        <dbReference type="PROSITE" id="PS51372"/>
    </source>
</evidence>
<dbReference type="InterPro" id="IPR050661">
    <property type="entry name" value="BglG_antiterminators"/>
</dbReference>
<dbReference type="PROSITE" id="PS51094">
    <property type="entry name" value="PTS_EIIA_TYPE_2"/>
    <property type="match status" value="1"/>
</dbReference>
<dbReference type="InterPro" id="IPR016152">
    <property type="entry name" value="PTrfase/Anion_transptr"/>
</dbReference>
<dbReference type="PANTHER" id="PTHR30185:SF13">
    <property type="entry name" value="LICABCH OPERON REGULATOR-RELATED"/>
    <property type="match status" value="1"/>
</dbReference>
<keyword evidence="1" id="KW-0677">Repeat</keyword>
<comment type="caution">
    <text evidence="4">The sequence shown here is derived from an EMBL/GenBank/DDBJ whole genome shotgun (WGS) entry which is preliminary data.</text>
</comment>
<dbReference type="InterPro" id="IPR036634">
    <property type="entry name" value="PRD_sf"/>
</dbReference>
<dbReference type="InterPro" id="IPR002178">
    <property type="entry name" value="PTS_EIIA_type-2_dom"/>
</dbReference>
<accession>A0A852YME0</accession>
<dbReference type="PROSITE" id="PS51372">
    <property type="entry name" value="PRD_2"/>
    <property type="match status" value="1"/>
</dbReference>
<feature type="domain" description="PTS EIIA type-2" evidence="2">
    <location>
        <begin position="363"/>
        <end position="504"/>
    </location>
</feature>
<evidence type="ECO:0000259" key="2">
    <source>
        <dbReference type="PROSITE" id="PS51094"/>
    </source>
</evidence>
<keyword evidence="5" id="KW-1185">Reference proteome</keyword>
<evidence type="ECO:0000313" key="4">
    <source>
        <dbReference type="EMBL" id="NYG98395.1"/>
    </source>
</evidence>
<dbReference type="GO" id="GO:0006355">
    <property type="term" value="P:regulation of DNA-templated transcription"/>
    <property type="evidence" value="ECO:0007669"/>
    <property type="project" value="InterPro"/>
</dbReference>
<feature type="domain" description="PRD" evidence="3">
    <location>
        <begin position="155"/>
        <end position="261"/>
    </location>
</feature>
<dbReference type="Proteomes" id="UP000553888">
    <property type="component" value="Unassembled WGS sequence"/>
</dbReference>
<dbReference type="Pfam" id="PF00874">
    <property type="entry name" value="PRD"/>
    <property type="match status" value="1"/>
</dbReference>
<dbReference type="Gene3D" id="3.40.930.10">
    <property type="entry name" value="Mannitol-specific EII, Chain A"/>
    <property type="match status" value="1"/>
</dbReference>
<evidence type="ECO:0000313" key="5">
    <source>
        <dbReference type="Proteomes" id="UP000553888"/>
    </source>
</evidence>
<dbReference type="EMBL" id="JACBZY010000001">
    <property type="protein sequence ID" value="NYG98395.1"/>
    <property type="molecule type" value="Genomic_DNA"/>
</dbReference>
<reference evidence="4 5" key="1">
    <citation type="submission" date="2020-07" db="EMBL/GenBank/DDBJ databases">
        <title>Sequencing the genomes of 1000 actinobacteria strains.</title>
        <authorList>
            <person name="Klenk H.-P."/>
        </authorList>
    </citation>
    <scope>NUCLEOTIDE SEQUENCE [LARGE SCALE GENOMIC DNA]</scope>
    <source>
        <strain evidence="4 5">DSM 23141</strain>
    </source>
</reference>
<evidence type="ECO:0000256" key="1">
    <source>
        <dbReference type="ARBA" id="ARBA00022737"/>
    </source>
</evidence>